<dbReference type="InterPro" id="IPR013783">
    <property type="entry name" value="Ig-like_fold"/>
</dbReference>
<dbReference type="AlphaFoldDB" id="A0A914PKQ0"/>
<dbReference type="Pfam" id="PF00635">
    <property type="entry name" value="Motile_Sperm"/>
    <property type="match status" value="1"/>
</dbReference>
<name>A0A914PKQ0_9BILA</name>
<evidence type="ECO:0000313" key="2">
    <source>
        <dbReference type="Proteomes" id="UP000887578"/>
    </source>
</evidence>
<feature type="domain" description="MSP" evidence="1">
    <location>
        <begin position="1"/>
        <end position="112"/>
    </location>
</feature>
<sequence length="112" mass="12281">MAVSPAAGTGSSASIKGKEFVPFPENYNGFICKPETQIKLSTKPGETTKLLLFNRDGIPVLYKIKCTNNKRISILDCAGILDSDKEASVSLFLFLWEIKWGGGISWELNLVL</sequence>
<evidence type="ECO:0000259" key="1">
    <source>
        <dbReference type="PROSITE" id="PS50202"/>
    </source>
</evidence>
<reference evidence="3" key="1">
    <citation type="submission" date="2022-11" db="UniProtKB">
        <authorList>
            <consortium name="WormBaseParasite"/>
        </authorList>
    </citation>
    <scope>IDENTIFICATION</scope>
</reference>
<dbReference type="SUPFAM" id="SSF49354">
    <property type="entry name" value="PapD-like"/>
    <property type="match status" value="1"/>
</dbReference>
<dbReference type="PROSITE" id="PS50202">
    <property type="entry name" value="MSP"/>
    <property type="match status" value="1"/>
</dbReference>
<organism evidence="2 3">
    <name type="scientific">Panagrolaimus davidi</name>
    <dbReference type="NCBI Taxonomy" id="227884"/>
    <lineage>
        <taxon>Eukaryota</taxon>
        <taxon>Metazoa</taxon>
        <taxon>Ecdysozoa</taxon>
        <taxon>Nematoda</taxon>
        <taxon>Chromadorea</taxon>
        <taxon>Rhabditida</taxon>
        <taxon>Tylenchina</taxon>
        <taxon>Panagrolaimomorpha</taxon>
        <taxon>Panagrolaimoidea</taxon>
        <taxon>Panagrolaimidae</taxon>
        <taxon>Panagrolaimus</taxon>
    </lineage>
</organism>
<accession>A0A914PKQ0</accession>
<dbReference type="InterPro" id="IPR008962">
    <property type="entry name" value="PapD-like_sf"/>
</dbReference>
<proteinExistence type="predicted"/>
<dbReference type="Proteomes" id="UP000887578">
    <property type="component" value="Unplaced"/>
</dbReference>
<dbReference type="Gene3D" id="2.60.40.10">
    <property type="entry name" value="Immunoglobulins"/>
    <property type="match status" value="1"/>
</dbReference>
<keyword evidence="2" id="KW-1185">Reference proteome</keyword>
<evidence type="ECO:0000313" key="3">
    <source>
        <dbReference type="WBParaSite" id="PDA_v2.g18511.t1"/>
    </source>
</evidence>
<dbReference type="WBParaSite" id="PDA_v2.g18511.t1">
    <property type="protein sequence ID" value="PDA_v2.g18511.t1"/>
    <property type="gene ID" value="PDA_v2.g18511"/>
</dbReference>
<dbReference type="InterPro" id="IPR000535">
    <property type="entry name" value="MSP_dom"/>
</dbReference>
<protein>
    <submittedName>
        <fullName evidence="3">MSP domain-containing protein</fullName>
    </submittedName>
</protein>